<evidence type="ECO:0000313" key="2">
    <source>
        <dbReference type="Proteomes" id="UP000093561"/>
    </source>
</evidence>
<evidence type="ECO:0000313" key="3">
    <source>
        <dbReference type="WBParaSite" id="mrna-Wban_01421"/>
    </source>
</evidence>
<organism evidence="2 3">
    <name type="scientific">Wuchereria bancrofti</name>
    <dbReference type="NCBI Taxonomy" id="6293"/>
    <lineage>
        <taxon>Eukaryota</taxon>
        <taxon>Metazoa</taxon>
        <taxon>Ecdysozoa</taxon>
        <taxon>Nematoda</taxon>
        <taxon>Chromadorea</taxon>
        <taxon>Rhabditida</taxon>
        <taxon>Spirurina</taxon>
        <taxon>Spiruromorpha</taxon>
        <taxon>Filarioidea</taxon>
        <taxon>Onchocercidae</taxon>
        <taxon>Wuchereria</taxon>
    </lineage>
</organism>
<dbReference type="Proteomes" id="UP000093561">
    <property type="component" value="Unassembled WGS sequence"/>
</dbReference>
<reference evidence="3" key="3">
    <citation type="submission" date="2024-02" db="UniProtKB">
        <authorList>
            <consortium name="WormBaseParasite"/>
        </authorList>
    </citation>
    <scope>IDENTIFICATION</scope>
    <source>
        <strain evidence="3">pt0022</strain>
    </source>
</reference>
<name>A0AAF5PJ57_WUCBA</name>
<feature type="chain" id="PRO_5042083420" evidence="1">
    <location>
        <begin position="23"/>
        <end position="496"/>
    </location>
</feature>
<evidence type="ECO:0000256" key="1">
    <source>
        <dbReference type="SAM" id="SignalP"/>
    </source>
</evidence>
<dbReference type="AlphaFoldDB" id="A0AAF5PJ57"/>
<protein>
    <submittedName>
        <fullName evidence="3">MAM domain-containing protein</fullName>
    </submittedName>
</protein>
<reference evidence="2" key="2">
    <citation type="journal article" date="2016" name="Mol. Ecol.">
        <title>Population genomics of the filarial nematode parasite Wuchereria bancrofti from mosquitoes.</title>
        <authorList>
            <person name="Small S.T."/>
            <person name="Reimer L.J."/>
            <person name="Tisch D.J."/>
            <person name="King C.L."/>
            <person name="Christensen B.M."/>
            <person name="Siba P.M."/>
            <person name="Kazura J.W."/>
            <person name="Serre D."/>
            <person name="Zimmerman P.A."/>
        </authorList>
    </citation>
    <scope>NUCLEOTIDE SEQUENCE</scope>
    <source>
        <strain evidence="2">pt0022</strain>
    </source>
</reference>
<dbReference type="WBParaSite" id="mrna-Wban_01421">
    <property type="protein sequence ID" value="mrna-Wban_01421"/>
    <property type="gene ID" value="Wban_01421"/>
</dbReference>
<sequence length="496" mass="55082">MMMLHQPLTICFFLYNFHSSLLICNGCFPPVYYETYPHHPMALSAGRVRPYMDATDFNAIKDEHLSLLAAPVNVQENLDVVQEASDLNCHGFDNNCRWSNTNEDELDWKILLSTPEAEPWVSMLQTTQHPDASAAVLLSDNHRTWSSGQLVSDLLPCIILPLQLTATVWRSSSDGPFQQQQQPNLQICSRNTNIDQPHSNCILFPIQNGIPVTVNIPEPRDPTTPAQIILLGDNFVGKYGGAIFVQDIIVGGNLVPDCTITTPFTAKNFNKPQQQAKRLIPLHNFQDSSNSLVEVQELGSTQKMSSLRQSSTLQFASPLLADSLMVECLKLSCNPAEKNCGWQKGISGWMASTGTDGFSNPLTGIMVPPAGTNAFLVASYNSDSKNSIRQIISPTLSISTWTQPVHFCFYEYFAVEGARFTMCTDEFNKECFYSKTGISKDGHLQESRRWNFQCTELPTGTYKIYVSAENSGPNQGDIGFVPLRLSRDLDGNDAIC</sequence>
<reference evidence="2" key="1">
    <citation type="submission" date="2015-03" db="EMBL/GenBank/DDBJ databases">
        <title>Wuchereria bancrofti Genome Sequencing Papua New Guinea Strain.</title>
        <authorList>
            <person name="Small S.T."/>
            <person name="Serre D."/>
            <person name="Zimmerman P.A."/>
        </authorList>
    </citation>
    <scope>NUCLEOTIDE SEQUENCE [LARGE SCALE GENOMIC DNA]</scope>
    <source>
        <strain evidence="2">pt0022</strain>
    </source>
</reference>
<feature type="signal peptide" evidence="1">
    <location>
        <begin position="1"/>
        <end position="22"/>
    </location>
</feature>
<proteinExistence type="predicted"/>
<keyword evidence="1" id="KW-0732">Signal</keyword>
<accession>A0AAF5PJ57</accession>